<feature type="region of interest" description="Disordered" evidence="1">
    <location>
        <begin position="597"/>
        <end position="724"/>
    </location>
</feature>
<keyword evidence="4" id="KW-1185">Reference proteome</keyword>
<gene>
    <name evidence="3" type="ORF">CSUI_005090</name>
</gene>
<feature type="domain" description="CRAL-TRIO" evidence="2">
    <location>
        <begin position="162"/>
        <end position="369"/>
    </location>
</feature>
<dbReference type="Proteomes" id="UP000221165">
    <property type="component" value="Unassembled WGS sequence"/>
</dbReference>
<feature type="compositionally biased region" description="Basic residues" evidence="1">
    <location>
        <begin position="656"/>
        <end position="668"/>
    </location>
</feature>
<feature type="region of interest" description="Disordered" evidence="1">
    <location>
        <begin position="765"/>
        <end position="823"/>
    </location>
</feature>
<evidence type="ECO:0000259" key="2">
    <source>
        <dbReference type="PROSITE" id="PS50191"/>
    </source>
</evidence>
<evidence type="ECO:0000313" key="4">
    <source>
        <dbReference type="Proteomes" id="UP000221165"/>
    </source>
</evidence>
<feature type="compositionally biased region" description="Basic and acidic residues" evidence="1">
    <location>
        <begin position="568"/>
        <end position="581"/>
    </location>
</feature>
<feature type="compositionally biased region" description="Polar residues" evidence="1">
    <location>
        <begin position="552"/>
        <end position="567"/>
    </location>
</feature>
<feature type="compositionally biased region" description="Polar residues" evidence="1">
    <location>
        <begin position="800"/>
        <end position="809"/>
    </location>
</feature>
<feature type="region of interest" description="Disordered" evidence="1">
    <location>
        <begin position="443"/>
        <end position="585"/>
    </location>
</feature>
<sequence>MEGHKRAPNMRMETWAFCCLPGVCARARHRERLSYFPACRATASGWKFASPLLLPLDRCDVSRRPGGQLRVTVLRHFLLLLLVFAVVPECQERKQESAQRSGAPWLEVLAAPEGVSLAVSGSSFALGGNHDSASIATPSPPVLPFSDDDLKMIARGFERHLQLYPACIHGRSKKGSVVIYRRLPTESANESYVPSRDLLVDAFLLQKVVQQTCAQGEKGGEEGPCRFLLVIDLENIASFIRSALTPVGVATLHKQPQSQVLAFVNSPQWQYLRSLFFIPAYCENVILLNAPPIVLQLLSILDHFLFHPHRNPVTGRGHPDSARLIQAAVAQNKGGRFLLQGSLDTSALLDVVDQSQLPVEYLQQSQENEEGEISIDVRKSVGMGGLIESTPETVSLFKSLFQLTLQIEGSLELAKERNPTLASVAMVKGGKNDAFAALHDLRSRSPVSASSKSREKKAERKDVETESTRKNPVGIMQSEWGFEMIPPFVGDRTEFGGNGDSGYHQEQQQQQAKTLTSAAEQKKVHEGGSKKPGAGSAKRKRSGVLGSAVVATGQQTSAPSGDTSATHEQQHVSLKRDDRGKKGGVSTATVLVDEGDVSLESKKHVRKGGVGKETMTSPPSKKKRRKRSSVAGTSTTTTTGSPTTSSRTPPKGGAGAKKRVAGRTKSSRSPRSLDAQPAEVPVSPTLSTPPPSPVTVVTTSPPLPGVETESRVPPAPSGSAVAWGDSGLDAQEQQVGGVFLPLDGISAEVPTLGSEQVVGDVRKPSAGGALPAEHRSFSDGNEVTSESSLRVGEKLRGTRTDGSFATLTETESRSGYKEPEGGVFEMHSRDDFSEKEIQGFESATAATIEGSMFSVGPGLTAAGAGQGGAWGSVNFSGSGGGGLGWGPASAEGWGASATVMVEPKKKPDIERGYYLDEEEALQVADDFDDI</sequence>
<accession>A0A2C6KZ74</accession>
<dbReference type="GeneID" id="94428480"/>
<feature type="compositionally biased region" description="Polar residues" evidence="1">
    <location>
        <begin position="778"/>
        <end position="788"/>
    </location>
</feature>
<evidence type="ECO:0000256" key="1">
    <source>
        <dbReference type="SAM" id="MobiDB-lite"/>
    </source>
</evidence>
<feature type="compositionally biased region" description="Basic and acidic residues" evidence="1">
    <location>
        <begin position="520"/>
        <end position="529"/>
    </location>
</feature>
<dbReference type="InterPro" id="IPR001251">
    <property type="entry name" value="CRAL-TRIO_dom"/>
</dbReference>
<dbReference type="EMBL" id="MIGC01002443">
    <property type="protein sequence ID" value="PHJ21066.1"/>
    <property type="molecule type" value="Genomic_DNA"/>
</dbReference>
<dbReference type="VEuPathDB" id="ToxoDB:CSUI_005090"/>
<feature type="compositionally biased region" description="Low complexity" evidence="1">
    <location>
        <begin position="632"/>
        <end position="651"/>
    </location>
</feature>
<organism evidence="3 4">
    <name type="scientific">Cystoisospora suis</name>
    <dbReference type="NCBI Taxonomy" id="483139"/>
    <lineage>
        <taxon>Eukaryota</taxon>
        <taxon>Sar</taxon>
        <taxon>Alveolata</taxon>
        <taxon>Apicomplexa</taxon>
        <taxon>Conoidasida</taxon>
        <taxon>Coccidia</taxon>
        <taxon>Eucoccidiorida</taxon>
        <taxon>Eimeriorina</taxon>
        <taxon>Sarcocystidae</taxon>
        <taxon>Cystoisospora</taxon>
    </lineage>
</organism>
<dbReference type="RefSeq" id="XP_067922751.1">
    <property type="nucleotide sequence ID" value="XM_068065269.1"/>
</dbReference>
<reference evidence="3 4" key="1">
    <citation type="journal article" date="2017" name="Int. J. Parasitol.">
        <title>The genome of the protozoan parasite Cystoisospora suis and a reverse vaccinology approach to identify vaccine candidates.</title>
        <authorList>
            <person name="Palmieri N."/>
            <person name="Shrestha A."/>
            <person name="Ruttkowski B."/>
            <person name="Beck T."/>
            <person name="Vogl C."/>
            <person name="Tomley F."/>
            <person name="Blake D.P."/>
            <person name="Joachim A."/>
        </authorList>
    </citation>
    <scope>NUCLEOTIDE SEQUENCE [LARGE SCALE GENOMIC DNA]</scope>
    <source>
        <strain evidence="3 4">Wien I</strain>
    </source>
</reference>
<evidence type="ECO:0000313" key="3">
    <source>
        <dbReference type="EMBL" id="PHJ21066.1"/>
    </source>
</evidence>
<proteinExistence type="predicted"/>
<feature type="compositionally biased region" description="Basic and acidic residues" evidence="1">
    <location>
        <begin position="810"/>
        <end position="823"/>
    </location>
</feature>
<dbReference type="PROSITE" id="PS50191">
    <property type="entry name" value="CRAL_TRIO"/>
    <property type="match status" value="1"/>
</dbReference>
<name>A0A2C6KZ74_9APIC</name>
<dbReference type="AlphaFoldDB" id="A0A2C6KZ74"/>
<protein>
    <recommendedName>
        <fullName evidence="2">CRAL-TRIO domain-containing protein</fullName>
    </recommendedName>
</protein>
<comment type="caution">
    <text evidence="3">The sequence shown here is derived from an EMBL/GenBank/DDBJ whole genome shotgun (WGS) entry which is preliminary data.</text>
</comment>
<feature type="compositionally biased region" description="Basic and acidic residues" evidence="1">
    <location>
        <begin position="452"/>
        <end position="469"/>
    </location>
</feature>
<dbReference type="OrthoDB" id="333515at2759"/>